<keyword evidence="2" id="KW-0732">Signal</keyword>
<dbReference type="GeneID" id="78315714"/>
<dbReference type="RefSeq" id="WP_078932323.1">
    <property type="nucleotide sequence ID" value="NZ_FUWG01000003.1"/>
</dbReference>
<name>A0A1T4JJ21_TREPO</name>
<proteinExistence type="predicted"/>
<keyword evidence="1" id="KW-0175">Coiled coil</keyword>
<accession>A0A1T4JJ21</accession>
<dbReference type="OrthoDB" id="361484at2"/>
<keyword evidence="4" id="KW-1185">Reference proteome</keyword>
<organism evidence="3 4">
    <name type="scientific">Treponema porcinum</name>
    <dbReference type="NCBI Taxonomy" id="261392"/>
    <lineage>
        <taxon>Bacteria</taxon>
        <taxon>Pseudomonadati</taxon>
        <taxon>Spirochaetota</taxon>
        <taxon>Spirochaetia</taxon>
        <taxon>Spirochaetales</taxon>
        <taxon>Treponemataceae</taxon>
        <taxon>Treponema</taxon>
    </lineage>
</organism>
<feature type="coiled-coil region" evidence="1">
    <location>
        <begin position="229"/>
        <end position="268"/>
    </location>
</feature>
<dbReference type="AlphaFoldDB" id="A0A1T4JJ21"/>
<evidence type="ECO:0000313" key="4">
    <source>
        <dbReference type="Proteomes" id="UP000190423"/>
    </source>
</evidence>
<dbReference type="Proteomes" id="UP000190423">
    <property type="component" value="Unassembled WGS sequence"/>
</dbReference>
<reference evidence="3 4" key="1">
    <citation type="submission" date="2017-02" db="EMBL/GenBank/DDBJ databases">
        <authorList>
            <person name="Peterson S.W."/>
        </authorList>
    </citation>
    <scope>NUCLEOTIDE SEQUENCE [LARGE SCALE GENOMIC DNA]</scope>
    <source>
        <strain evidence="3 4">ATCC BAA-908</strain>
    </source>
</reference>
<protein>
    <recommendedName>
        <fullName evidence="5">Outer membrane protein beta-barrel domain-containing protein</fullName>
    </recommendedName>
</protein>
<evidence type="ECO:0000313" key="3">
    <source>
        <dbReference type="EMBL" id="SJZ30166.1"/>
    </source>
</evidence>
<evidence type="ECO:0000256" key="2">
    <source>
        <dbReference type="SAM" id="SignalP"/>
    </source>
</evidence>
<dbReference type="STRING" id="261392.SAMN02745149_00394"/>
<sequence length="283" mass="32863">MKKLIVILALFALSFPLVCQTKDLAEQKTETEQINPKTGFPEIQHKPFVVFNEGAAFANVTRIETQSSRNNYVWQNSMIGAFFEVQSKNMRPLNSIIRVSAFYPFYYTFNDVKQVPKQTVLYAFDLFAGPIIETDMWKYVRLKFSAGLHYMYQLTDEYHLHYLGGGLLIGLELPLAPKWTILLDGTFDLDYPNFGTNRMVQPFDYSWQYHLNLGVRYSKKARNQYSYIRQSEKSKVREAERLKRKAEKKAAKAEARALKKVAKAAAKKTDDVILREETRELEP</sequence>
<feature type="chain" id="PRO_5012142783" description="Outer membrane protein beta-barrel domain-containing protein" evidence="2">
    <location>
        <begin position="20"/>
        <end position="283"/>
    </location>
</feature>
<evidence type="ECO:0000256" key="1">
    <source>
        <dbReference type="SAM" id="Coils"/>
    </source>
</evidence>
<feature type="signal peptide" evidence="2">
    <location>
        <begin position="1"/>
        <end position="19"/>
    </location>
</feature>
<evidence type="ECO:0008006" key="5">
    <source>
        <dbReference type="Google" id="ProtNLM"/>
    </source>
</evidence>
<dbReference type="EMBL" id="FUWG01000003">
    <property type="protein sequence ID" value="SJZ30166.1"/>
    <property type="molecule type" value="Genomic_DNA"/>
</dbReference>
<gene>
    <name evidence="3" type="ORF">SAMN02745149_00394</name>
</gene>